<keyword evidence="3" id="KW-0479">Metal-binding</keyword>
<evidence type="ECO:0000256" key="5">
    <source>
        <dbReference type="ARBA" id="ARBA00023002"/>
    </source>
</evidence>
<accession>A0A1W0DAV9</accession>
<dbReference type="GO" id="GO:0008198">
    <property type="term" value="F:ferrous iron binding"/>
    <property type="evidence" value="ECO:0007669"/>
    <property type="project" value="InterPro"/>
</dbReference>
<evidence type="ECO:0000256" key="3">
    <source>
        <dbReference type="ARBA" id="ARBA00022723"/>
    </source>
</evidence>
<comment type="caution">
    <text evidence="7">The sequence shown here is derived from an EMBL/GenBank/DDBJ whole genome shotgun (WGS) entry which is preliminary data.</text>
</comment>
<dbReference type="PIRSF" id="PIRSF006157">
    <property type="entry name" value="Doxgns_DODA"/>
    <property type="match status" value="1"/>
</dbReference>
<comment type="cofactor">
    <cofactor evidence="1">
        <name>Zn(2+)</name>
        <dbReference type="ChEBI" id="CHEBI:29105"/>
    </cofactor>
</comment>
<evidence type="ECO:0000256" key="4">
    <source>
        <dbReference type="ARBA" id="ARBA00022833"/>
    </source>
</evidence>
<dbReference type="SUPFAM" id="SSF53213">
    <property type="entry name" value="LigB-like"/>
    <property type="match status" value="1"/>
</dbReference>
<dbReference type="GO" id="GO:0008270">
    <property type="term" value="F:zinc ion binding"/>
    <property type="evidence" value="ECO:0007669"/>
    <property type="project" value="InterPro"/>
</dbReference>
<comment type="similarity">
    <text evidence="2">Belongs to the DODA-type extradiol aromatic ring-opening dioxygenase family.</text>
</comment>
<evidence type="ECO:0000256" key="1">
    <source>
        <dbReference type="ARBA" id="ARBA00001947"/>
    </source>
</evidence>
<organism evidence="7 8">
    <name type="scientific">Chromobacterium haemolyticum</name>
    <dbReference type="NCBI Taxonomy" id="394935"/>
    <lineage>
        <taxon>Bacteria</taxon>
        <taxon>Pseudomonadati</taxon>
        <taxon>Pseudomonadota</taxon>
        <taxon>Betaproteobacteria</taxon>
        <taxon>Neisseriales</taxon>
        <taxon>Chromobacteriaceae</taxon>
        <taxon>Chromobacterium</taxon>
    </lineage>
</organism>
<proteinExistence type="inferred from homology"/>
<dbReference type="InterPro" id="IPR004183">
    <property type="entry name" value="Xdiol_dOase_suB"/>
</dbReference>
<dbReference type="GO" id="GO:0016702">
    <property type="term" value="F:oxidoreductase activity, acting on single donors with incorporation of molecular oxygen, incorporation of two atoms of oxygen"/>
    <property type="evidence" value="ECO:0007669"/>
    <property type="project" value="UniProtKB-ARBA"/>
</dbReference>
<dbReference type="PANTHER" id="PTHR30096">
    <property type="entry name" value="4,5-DOPA DIOXYGENASE EXTRADIOL-LIKE PROTEIN"/>
    <property type="match status" value="1"/>
</dbReference>
<feature type="domain" description="Extradiol ring-cleavage dioxygenase class III enzyme subunit B" evidence="6">
    <location>
        <begin position="7"/>
        <end position="254"/>
    </location>
</feature>
<sequence>MTARLPALFISHGAPTLVLEDSPSRHFISRLGTELPRPRAIVIVSAHWETRGLVVNHSPNPETIHDFYGFPEALYRLSYPARTDAPLCARLHELFAAAGLPAQSTEQRGLDHGAWTPLMLMYPQADIPIVNLSLPHQAPASELMRIGEALRPLRDEGVLIIASGSYTHNLRALAPEGSEPAPWALAFRDWLDLQLETGAHEALADWLRLAPDARRNHPSDEHIAPLWIALGAGGRDAKASKLHDDWRMGNLSMASWRFD</sequence>
<reference evidence="7 8" key="1">
    <citation type="submission" date="2017-02" db="EMBL/GenBank/DDBJ databases">
        <title>Chromobacterium haemolyticum H5244.</title>
        <authorList>
            <person name="Gulvik C.A."/>
        </authorList>
    </citation>
    <scope>NUCLEOTIDE SEQUENCE [LARGE SCALE GENOMIC DNA]</scope>
    <source>
        <strain evidence="7 8">H5244</strain>
    </source>
</reference>
<gene>
    <name evidence="7" type="ORF">B0T45_00690</name>
</gene>
<dbReference type="PANTHER" id="PTHR30096:SF0">
    <property type="entry name" value="4,5-DOPA DIOXYGENASE EXTRADIOL-LIKE PROTEIN"/>
    <property type="match status" value="1"/>
</dbReference>
<dbReference type="Proteomes" id="UP000192721">
    <property type="component" value="Unassembled WGS sequence"/>
</dbReference>
<dbReference type="CDD" id="cd07363">
    <property type="entry name" value="45_DOPA_Dioxygenase"/>
    <property type="match status" value="1"/>
</dbReference>
<evidence type="ECO:0000313" key="8">
    <source>
        <dbReference type="Proteomes" id="UP000192721"/>
    </source>
</evidence>
<evidence type="ECO:0000313" key="7">
    <source>
        <dbReference type="EMBL" id="OQS44151.1"/>
    </source>
</evidence>
<protein>
    <recommendedName>
        <fullName evidence="6">Extradiol ring-cleavage dioxygenase class III enzyme subunit B domain-containing protein</fullName>
    </recommendedName>
</protein>
<evidence type="ECO:0000259" key="6">
    <source>
        <dbReference type="Pfam" id="PF02900"/>
    </source>
</evidence>
<keyword evidence="5" id="KW-0560">Oxidoreductase</keyword>
<dbReference type="AlphaFoldDB" id="A0A1W0DAV9"/>
<dbReference type="Gene3D" id="3.40.830.10">
    <property type="entry name" value="LigB-like"/>
    <property type="match status" value="1"/>
</dbReference>
<dbReference type="EMBL" id="MUKV01000001">
    <property type="protein sequence ID" value="OQS44151.1"/>
    <property type="molecule type" value="Genomic_DNA"/>
</dbReference>
<evidence type="ECO:0000256" key="2">
    <source>
        <dbReference type="ARBA" id="ARBA00007581"/>
    </source>
</evidence>
<keyword evidence="4" id="KW-0862">Zinc</keyword>
<dbReference type="InterPro" id="IPR014436">
    <property type="entry name" value="Extradiol_dOase_DODA"/>
</dbReference>
<name>A0A1W0DAV9_9NEIS</name>
<dbReference type="Pfam" id="PF02900">
    <property type="entry name" value="LigB"/>
    <property type="match status" value="1"/>
</dbReference>